<dbReference type="InterPro" id="IPR051058">
    <property type="entry name" value="GDSL_Est/Lipase"/>
</dbReference>
<evidence type="ECO:0000259" key="2">
    <source>
        <dbReference type="Pfam" id="PF17123"/>
    </source>
</evidence>
<dbReference type="InterPro" id="IPR001841">
    <property type="entry name" value="Znf_RING"/>
</dbReference>
<accession>A0AAE0B8V8</accession>
<reference evidence="3" key="1">
    <citation type="journal article" date="2023" name="Plant J.">
        <title>Genome sequences and population genomics provide insights into the demographic history, inbreeding, and mutation load of two 'living fossil' tree species of Dipteronia.</title>
        <authorList>
            <person name="Feng Y."/>
            <person name="Comes H.P."/>
            <person name="Chen J."/>
            <person name="Zhu S."/>
            <person name="Lu R."/>
            <person name="Zhang X."/>
            <person name="Li P."/>
            <person name="Qiu J."/>
            <person name="Olsen K.M."/>
            <person name="Qiu Y."/>
        </authorList>
    </citation>
    <scope>NUCLEOTIDE SEQUENCE</scope>
    <source>
        <strain evidence="3">NBL</strain>
    </source>
</reference>
<dbReference type="PANTHER" id="PTHR45648:SF106">
    <property type="entry name" value="ANTHER-SPECIFIC PROLINE-RICH PROTEIN APG"/>
    <property type="match status" value="1"/>
</dbReference>
<dbReference type="Proteomes" id="UP001281410">
    <property type="component" value="Unassembled WGS sequence"/>
</dbReference>
<evidence type="ECO:0000313" key="4">
    <source>
        <dbReference type="Proteomes" id="UP001281410"/>
    </source>
</evidence>
<keyword evidence="4" id="KW-1185">Reference proteome</keyword>
<dbReference type="AlphaFoldDB" id="A0AAE0B8V8"/>
<evidence type="ECO:0000256" key="1">
    <source>
        <dbReference type="ARBA" id="ARBA00022801"/>
    </source>
</evidence>
<comment type="caution">
    <text evidence="3">The sequence shown here is derived from an EMBL/GenBank/DDBJ whole genome shotgun (WGS) entry which is preliminary data.</text>
</comment>
<name>A0AAE0B8V8_9ROSI</name>
<dbReference type="GO" id="GO:0016787">
    <property type="term" value="F:hydrolase activity"/>
    <property type="evidence" value="ECO:0007669"/>
    <property type="project" value="UniProtKB-KW"/>
</dbReference>
<sequence length="181" mass="20811">MFRDSKDLQSVRGQFYDNFSRVIFESSVTEFQSWISEVIPLYRIRRNIGLVSDSRGFESFYRFAGQLRGSTCAICLSDFEDGEAIRVLPECLHEYHCHAQHHSEPICLWVYRGKEACCGLGKLKAKIPCVPISTYCSNRSDHVFWDLYHPSQATARNFVDAIFDGPSQYTFPVNVRHLVAV</sequence>
<dbReference type="Gene3D" id="3.30.40.10">
    <property type="entry name" value="Zinc/RING finger domain, C3HC4 (zinc finger)"/>
    <property type="match status" value="1"/>
</dbReference>
<dbReference type="PANTHER" id="PTHR45648">
    <property type="entry name" value="GDSL LIPASE/ACYLHYDROLASE FAMILY PROTEIN (AFU_ORTHOLOGUE AFUA_4G14700)"/>
    <property type="match status" value="1"/>
</dbReference>
<proteinExistence type="predicted"/>
<dbReference type="Gene3D" id="3.40.50.1110">
    <property type="entry name" value="SGNH hydrolase"/>
    <property type="match status" value="1"/>
</dbReference>
<dbReference type="InterPro" id="IPR013083">
    <property type="entry name" value="Znf_RING/FYVE/PHD"/>
</dbReference>
<protein>
    <recommendedName>
        <fullName evidence="2">RING-type domain-containing protein</fullName>
    </recommendedName>
</protein>
<gene>
    <name evidence="3" type="ORF">Dsin_004064</name>
</gene>
<dbReference type="EMBL" id="JANJYJ010000001">
    <property type="protein sequence ID" value="KAK3232183.1"/>
    <property type="molecule type" value="Genomic_DNA"/>
</dbReference>
<dbReference type="SUPFAM" id="SSF57850">
    <property type="entry name" value="RING/U-box"/>
    <property type="match status" value="1"/>
</dbReference>
<organism evidence="3 4">
    <name type="scientific">Dipteronia sinensis</name>
    <dbReference type="NCBI Taxonomy" id="43782"/>
    <lineage>
        <taxon>Eukaryota</taxon>
        <taxon>Viridiplantae</taxon>
        <taxon>Streptophyta</taxon>
        <taxon>Embryophyta</taxon>
        <taxon>Tracheophyta</taxon>
        <taxon>Spermatophyta</taxon>
        <taxon>Magnoliopsida</taxon>
        <taxon>eudicotyledons</taxon>
        <taxon>Gunneridae</taxon>
        <taxon>Pentapetalae</taxon>
        <taxon>rosids</taxon>
        <taxon>malvids</taxon>
        <taxon>Sapindales</taxon>
        <taxon>Sapindaceae</taxon>
        <taxon>Hippocastanoideae</taxon>
        <taxon>Acereae</taxon>
        <taxon>Dipteronia</taxon>
    </lineage>
</organism>
<dbReference type="InterPro" id="IPR036514">
    <property type="entry name" value="SGNH_hydro_sf"/>
</dbReference>
<dbReference type="Pfam" id="PF17123">
    <property type="entry name" value="zf-RING_11"/>
    <property type="match status" value="1"/>
</dbReference>
<evidence type="ECO:0000313" key="3">
    <source>
        <dbReference type="EMBL" id="KAK3232183.1"/>
    </source>
</evidence>
<feature type="domain" description="RING-type" evidence="2">
    <location>
        <begin position="72"/>
        <end position="97"/>
    </location>
</feature>
<keyword evidence="1" id="KW-0378">Hydrolase</keyword>